<dbReference type="FunCoup" id="A0A316YKN4">
    <property type="interactions" value="299"/>
</dbReference>
<dbReference type="PANTHER" id="PTHR43782">
    <property type="entry name" value="ARGINASE"/>
    <property type="match status" value="1"/>
</dbReference>
<keyword evidence="6 10" id="KW-0378">Hydrolase</keyword>
<evidence type="ECO:0000256" key="9">
    <source>
        <dbReference type="PROSITE-ProRule" id="PRU00742"/>
    </source>
</evidence>
<dbReference type="GeneID" id="37041599"/>
<reference evidence="12 13" key="1">
    <citation type="journal article" date="2018" name="Mol. Biol. Evol.">
        <title>Broad Genomic Sampling Reveals a Smut Pathogenic Ancestry of the Fungal Clade Ustilaginomycotina.</title>
        <authorList>
            <person name="Kijpornyongpan T."/>
            <person name="Mondo S.J."/>
            <person name="Barry K."/>
            <person name="Sandor L."/>
            <person name="Lee J."/>
            <person name="Lipzen A."/>
            <person name="Pangilinan J."/>
            <person name="LaButti K."/>
            <person name="Hainaut M."/>
            <person name="Henrissat B."/>
            <person name="Grigoriev I.V."/>
            <person name="Spatafora J.W."/>
            <person name="Aime M.C."/>
        </authorList>
    </citation>
    <scope>NUCLEOTIDE SEQUENCE [LARGE SCALE GENOMIC DNA]</scope>
    <source>
        <strain evidence="12 13">MCA 4198</strain>
    </source>
</reference>
<dbReference type="InterPro" id="IPR014033">
    <property type="entry name" value="Arginase"/>
</dbReference>
<dbReference type="PRINTS" id="PR00116">
    <property type="entry name" value="ARGINASE"/>
</dbReference>
<accession>A0A316YKN4</accession>
<keyword evidence="13" id="KW-1185">Reference proteome</keyword>
<evidence type="ECO:0000256" key="2">
    <source>
        <dbReference type="ARBA" id="ARBA00012168"/>
    </source>
</evidence>
<comment type="catalytic activity">
    <reaction evidence="11">
        <text>L-arginine + H2O = urea + L-ornithine</text>
        <dbReference type="Rhea" id="RHEA:20569"/>
        <dbReference type="ChEBI" id="CHEBI:15377"/>
        <dbReference type="ChEBI" id="CHEBI:16199"/>
        <dbReference type="ChEBI" id="CHEBI:32682"/>
        <dbReference type="ChEBI" id="CHEBI:46911"/>
        <dbReference type="EC" id="3.5.3.1"/>
    </reaction>
</comment>
<dbReference type="OrthoDB" id="9992747at2759"/>
<proteinExistence type="inferred from homology"/>
<dbReference type="STRING" id="215250.A0A316YKN4"/>
<dbReference type="InParanoid" id="A0A316YKN4"/>
<feature type="binding site" evidence="8">
    <location>
        <position position="113"/>
    </location>
    <ligand>
        <name>Mn(2+)</name>
        <dbReference type="ChEBI" id="CHEBI:29035"/>
        <label>1</label>
    </ligand>
</feature>
<dbReference type="GO" id="GO:0005829">
    <property type="term" value="C:cytosol"/>
    <property type="evidence" value="ECO:0007669"/>
    <property type="project" value="TreeGrafter"/>
</dbReference>
<dbReference type="GO" id="GO:0000050">
    <property type="term" value="P:urea cycle"/>
    <property type="evidence" value="ECO:0007669"/>
    <property type="project" value="UniProtKB-UniPathway"/>
</dbReference>
<evidence type="ECO:0000256" key="7">
    <source>
        <dbReference type="ARBA" id="ARBA00023211"/>
    </source>
</evidence>
<organism evidence="12 13">
    <name type="scientific">Acaromyces ingoldii</name>
    <dbReference type="NCBI Taxonomy" id="215250"/>
    <lineage>
        <taxon>Eukaryota</taxon>
        <taxon>Fungi</taxon>
        <taxon>Dikarya</taxon>
        <taxon>Basidiomycota</taxon>
        <taxon>Ustilaginomycotina</taxon>
        <taxon>Exobasidiomycetes</taxon>
        <taxon>Exobasidiales</taxon>
        <taxon>Cryptobasidiaceae</taxon>
        <taxon>Acaromyces</taxon>
    </lineage>
</organism>
<dbReference type="EC" id="3.5.3.1" evidence="2 11"/>
<keyword evidence="5 8" id="KW-0479">Metal-binding</keyword>
<dbReference type="SUPFAM" id="SSF52768">
    <property type="entry name" value="Arginase/deacetylase"/>
    <property type="match status" value="1"/>
</dbReference>
<dbReference type="GO" id="GO:0030145">
    <property type="term" value="F:manganese ion binding"/>
    <property type="evidence" value="ECO:0007669"/>
    <property type="project" value="TreeGrafter"/>
</dbReference>
<evidence type="ECO:0000256" key="8">
    <source>
        <dbReference type="PIRSR" id="PIRSR036979-1"/>
    </source>
</evidence>
<dbReference type="Pfam" id="PF00491">
    <property type="entry name" value="Arginase"/>
    <property type="match status" value="1"/>
</dbReference>
<evidence type="ECO:0000256" key="3">
    <source>
        <dbReference type="ARBA" id="ARBA00018123"/>
    </source>
</evidence>
<dbReference type="GO" id="GO:0005634">
    <property type="term" value="C:nucleus"/>
    <property type="evidence" value="ECO:0007669"/>
    <property type="project" value="TreeGrafter"/>
</dbReference>
<dbReference type="PANTHER" id="PTHR43782:SF3">
    <property type="entry name" value="ARGINASE"/>
    <property type="match status" value="1"/>
</dbReference>
<dbReference type="PROSITE" id="PS51409">
    <property type="entry name" value="ARGINASE_2"/>
    <property type="match status" value="1"/>
</dbReference>
<evidence type="ECO:0000256" key="10">
    <source>
        <dbReference type="RuleBase" id="RU003684"/>
    </source>
</evidence>
<dbReference type="CDD" id="cd09989">
    <property type="entry name" value="Arginase"/>
    <property type="match status" value="1"/>
</dbReference>
<dbReference type="Proteomes" id="UP000245768">
    <property type="component" value="Unassembled WGS sequence"/>
</dbReference>
<comment type="similarity">
    <text evidence="9 10">Belongs to the arginase family.</text>
</comment>
<sequence>MPQQENRYLSAGKALSIVGCPFSGGQKRAGVDSGPNSLVDAGLIQQLEDLGWNVDFGGHQQFEEVNKLLRDGDPDIGNMKNPRTVSEVTRQVAETVSAYAKKGRLPLTLGGDHSLALGTVSGSLRAHPDAALIWIDAHADINTPATTPSGNLHGCPVSFLLGLPGTDVEPFKSWLPASPLLKSDSLVYIGLRDIDSGERKILRENGIKAFSMHEVDKYGIGKVVELALEHVNKGKEIKRPIHLSFDVDALDPSVAPSTGTPVRGGLTFREGHYICEALYETGCLVAMDLMEVNPSLMQKRDAEQTIAIGCSLIRSALGETLL</sequence>
<evidence type="ECO:0000256" key="4">
    <source>
        <dbReference type="ARBA" id="ARBA00022503"/>
    </source>
</evidence>
<dbReference type="FunFam" id="3.40.800.10:FF:000009">
    <property type="entry name" value="Arginase"/>
    <property type="match status" value="1"/>
</dbReference>
<dbReference type="GO" id="GO:0006525">
    <property type="term" value="P:arginine metabolic process"/>
    <property type="evidence" value="ECO:0007669"/>
    <property type="project" value="UniProtKB-KW"/>
</dbReference>
<feature type="binding site" evidence="8">
    <location>
        <position position="248"/>
    </location>
    <ligand>
        <name>Mn(2+)</name>
        <dbReference type="ChEBI" id="CHEBI:29035"/>
        <label>1</label>
    </ligand>
</feature>
<gene>
    <name evidence="12" type="ORF">FA10DRAFT_253265</name>
</gene>
<evidence type="ECO:0000256" key="11">
    <source>
        <dbReference type="RuleBase" id="RU361159"/>
    </source>
</evidence>
<dbReference type="AlphaFoldDB" id="A0A316YKN4"/>
<dbReference type="InterPro" id="IPR006035">
    <property type="entry name" value="Ureohydrolase"/>
</dbReference>
<evidence type="ECO:0000256" key="6">
    <source>
        <dbReference type="ARBA" id="ARBA00022801"/>
    </source>
</evidence>
<keyword evidence="4 11" id="KW-0056">Arginine metabolism</keyword>
<dbReference type="UniPathway" id="UPA00158">
    <property type="reaction ID" value="UER00270"/>
</dbReference>
<dbReference type="RefSeq" id="XP_025376396.1">
    <property type="nucleotide sequence ID" value="XM_025519683.1"/>
</dbReference>
<dbReference type="Gene3D" id="3.40.800.10">
    <property type="entry name" value="Ureohydrolase domain"/>
    <property type="match status" value="1"/>
</dbReference>
<comment type="cofactor">
    <cofactor evidence="8 11">
        <name>Mn(2+)</name>
        <dbReference type="ChEBI" id="CHEBI:29035"/>
    </cofactor>
    <text evidence="8 11">Binds 2 manganese ions per subunit.</text>
</comment>
<dbReference type="PROSITE" id="PS01053">
    <property type="entry name" value="ARGINASE_1"/>
    <property type="match status" value="1"/>
</dbReference>
<keyword evidence="7 8" id="KW-0464">Manganese</keyword>
<evidence type="ECO:0000313" key="13">
    <source>
        <dbReference type="Proteomes" id="UP000245768"/>
    </source>
</evidence>
<protein>
    <recommendedName>
        <fullName evidence="3 11">Arginase</fullName>
        <ecNumber evidence="2 11">3.5.3.1</ecNumber>
    </recommendedName>
</protein>
<evidence type="ECO:0000313" key="12">
    <source>
        <dbReference type="EMBL" id="PWN89198.1"/>
    </source>
</evidence>
<feature type="binding site" evidence="8">
    <location>
        <position position="246"/>
    </location>
    <ligand>
        <name>Mn(2+)</name>
        <dbReference type="ChEBI" id="CHEBI:29035"/>
        <label>1</label>
    </ligand>
</feature>
<name>A0A316YKN4_9BASI</name>
<dbReference type="InterPro" id="IPR023696">
    <property type="entry name" value="Ureohydrolase_dom_sf"/>
</dbReference>
<comment type="pathway">
    <text evidence="1">Nitrogen metabolism; urea cycle; L-ornithine and urea from L-arginine: step 1/1.</text>
</comment>
<dbReference type="InterPro" id="IPR020855">
    <property type="entry name" value="Ureohydrolase_Mn_BS"/>
</dbReference>
<feature type="binding site" evidence="8">
    <location>
        <position position="138"/>
    </location>
    <ligand>
        <name>Mn(2+)</name>
        <dbReference type="ChEBI" id="CHEBI:29035"/>
        <label>1</label>
    </ligand>
</feature>
<dbReference type="EMBL" id="KZ819637">
    <property type="protein sequence ID" value="PWN89198.1"/>
    <property type="molecule type" value="Genomic_DNA"/>
</dbReference>
<dbReference type="GO" id="GO:0004053">
    <property type="term" value="F:arginase activity"/>
    <property type="evidence" value="ECO:0007669"/>
    <property type="project" value="UniProtKB-EC"/>
</dbReference>
<feature type="binding site" evidence="8">
    <location>
        <position position="136"/>
    </location>
    <ligand>
        <name>Mn(2+)</name>
        <dbReference type="ChEBI" id="CHEBI:29035"/>
        <label>1</label>
    </ligand>
</feature>
<dbReference type="NCBIfam" id="TIGR01229">
    <property type="entry name" value="rocF_arginase"/>
    <property type="match status" value="1"/>
</dbReference>
<feature type="binding site" evidence="8">
    <location>
        <position position="140"/>
    </location>
    <ligand>
        <name>Mn(2+)</name>
        <dbReference type="ChEBI" id="CHEBI:29035"/>
        <label>1</label>
    </ligand>
</feature>
<dbReference type="PIRSF" id="PIRSF036979">
    <property type="entry name" value="Arginase"/>
    <property type="match status" value="1"/>
</dbReference>
<evidence type="ECO:0000256" key="5">
    <source>
        <dbReference type="ARBA" id="ARBA00022723"/>
    </source>
</evidence>
<evidence type="ECO:0000256" key="1">
    <source>
        <dbReference type="ARBA" id="ARBA00005098"/>
    </source>
</evidence>